<accession>A0AAV3Z2P7</accession>
<dbReference type="AlphaFoldDB" id="A0AAV3Z2P7"/>
<evidence type="ECO:0000313" key="1">
    <source>
        <dbReference type="EMBL" id="GFN89429.1"/>
    </source>
</evidence>
<dbReference type="Proteomes" id="UP000735302">
    <property type="component" value="Unassembled WGS sequence"/>
</dbReference>
<reference evidence="1 2" key="1">
    <citation type="journal article" date="2021" name="Elife">
        <title>Chloroplast acquisition without the gene transfer in kleptoplastic sea slugs, Plakobranchus ocellatus.</title>
        <authorList>
            <person name="Maeda T."/>
            <person name="Takahashi S."/>
            <person name="Yoshida T."/>
            <person name="Shimamura S."/>
            <person name="Takaki Y."/>
            <person name="Nagai Y."/>
            <person name="Toyoda A."/>
            <person name="Suzuki Y."/>
            <person name="Arimoto A."/>
            <person name="Ishii H."/>
            <person name="Satoh N."/>
            <person name="Nishiyama T."/>
            <person name="Hasebe M."/>
            <person name="Maruyama T."/>
            <person name="Minagawa J."/>
            <person name="Obokata J."/>
            <person name="Shigenobu S."/>
        </authorList>
    </citation>
    <scope>NUCLEOTIDE SEQUENCE [LARGE SCALE GENOMIC DNA]</scope>
</reference>
<organism evidence="1 2">
    <name type="scientific">Plakobranchus ocellatus</name>
    <dbReference type="NCBI Taxonomy" id="259542"/>
    <lineage>
        <taxon>Eukaryota</taxon>
        <taxon>Metazoa</taxon>
        <taxon>Spiralia</taxon>
        <taxon>Lophotrochozoa</taxon>
        <taxon>Mollusca</taxon>
        <taxon>Gastropoda</taxon>
        <taxon>Heterobranchia</taxon>
        <taxon>Euthyneura</taxon>
        <taxon>Panpulmonata</taxon>
        <taxon>Sacoglossa</taxon>
        <taxon>Placobranchoidea</taxon>
        <taxon>Plakobranchidae</taxon>
        <taxon>Plakobranchus</taxon>
    </lineage>
</organism>
<sequence>MSAIPCESLQKAFGSYPKESELQEPAAQRFVQEGILPLAVQELMAPSPRGLQLSCLFILNSLCRERRILTKALAVDNYSMAKSCMRILTDWTLHVRCSTDAIAFCSSVVSLEAKGNMLEELFTSVKYDCAWLDVRMISSLAIYYYQLINTTGAVRPKESSE</sequence>
<keyword evidence="2" id="KW-1185">Reference proteome</keyword>
<name>A0AAV3Z2P7_9GAST</name>
<proteinExistence type="predicted"/>
<gene>
    <name evidence="1" type="ORF">PoB_001593500</name>
</gene>
<comment type="caution">
    <text evidence="1">The sequence shown here is derived from an EMBL/GenBank/DDBJ whole genome shotgun (WGS) entry which is preliminary data.</text>
</comment>
<evidence type="ECO:0000313" key="2">
    <source>
        <dbReference type="Proteomes" id="UP000735302"/>
    </source>
</evidence>
<protein>
    <submittedName>
        <fullName evidence="1">Uncharacterized protein</fullName>
    </submittedName>
</protein>
<dbReference type="EMBL" id="BLXT01001935">
    <property type="protein sequence ID" value="GFN89429.1"/>
    <property type="molecule type" value="Genomic_DNA"/>
</dbReference>